<dbReference type="InterPro" id="IPR032580">
    <property type="entry name" value="SatD"/>
</dbReference>
<dbReference type="Pfam" id="PF16264">
    <property type="entry name" value="SatD"/>
    <property type="match status" value="1"/>
</dbReference>
<protein>
    <submittedName>
        <fullName evidence="1">SatD protein</fullName>
    </submittedName>
</protein>
<evidence type="ECO:0000313" key="2">
    <source>
        <dbReference type="Proteomes" id="UP000005388"/>
    </source>
</evidence>
<dbReference type="STRING" id="764291.STRUR_1151"/>
<accession>G5KFZ2</accession>
<comment type="caution">
    <text evidence="1">The sequence shown here is derived from an EMBL/GenBank/DDBJ whole genome shotgun (WGS) entry which is preliminary data.</text>
</comment>
<keyword evidence="2" id="KW-1185">Reference proteome</keyword>
<dbReference type="AlphaFoldDB" id="G5KFZ2"/>
<sequence>MYFAIIGDIINSKKIQDREAFQQRLNDVLDQLNTDYRDVIASQFFITLGDEFQAILHRTAPVFQIIDVLISRLSPISVRFGLGFGDIKTSINPEMSIGADGPAFWYAREAIVELHQKNDYGDTLLTFKSENMKKNQVMNALISSGDAIKASWRASQMEVFNGLLELGIYDEHFDHQQLANKLSINPSALSKRLKSSHLKVYLRSRKLAQNFAVS</sequence>
<gene>
    <name evidence="1" type="primary">satD</name>
    <name evidence="1" type="ORF">STRUR_1151</name>
</gene>
<dbReference type="EMBL" id="AEUZ02000001">
    <property type="protein sequence ID" value="EHJ56542.1"/>
    <property type="molecule type" value="Genomic_DNA"/>
</dbReference>
<proteinExistence type="predicted"/>
<dbReference type="eggNOG" id="COG1595">
    <property type="taxonomic scope" value="Bacteria"/>
</dbReference>
<dbReference type="Proteomes" id="UP000005388">
    <property type="component" value="Unassembled WGS sequence"/>
</dbReference>
<organism evidence="1 2">
    <name type="scientific">Streptococcus urinalis 2285-97</name>
    <dbReference type="NCBI Taxonomy" id="764291"/>
    <lineage>
        <taxon>Bacteria</taxon>
        <taxon>Bacillati</taxon>
        <taxon>Bacillota</taxon>
        <taxon>Bacilli</taxon>
        <taxon>Lactobacillales</taxon>
        <taxon>Streptococcaceae</taxon>
        <taxon>Streptococcus</taxon>
    </lineage>
</organism>
<evidence type="ECO:0000313" key="1">
    <source>
        <dbReference type="EMBL" id="EHJ56542.1"/>
    </source>
</evidence>
<dbReference type="RefSeq" id="WP_006739296.1">
    <property type="nucleotide sequence ID" value="NZ_AEUZ02000001.1"/>
</dbReference>
<reference evidence="1 2" key="1">
    <citation type="journal article" date="2014" name="Int. J. Syst. Evol. Microbiol.">
        <title>Phylogenomics and the dynamic genome evolution of the genus Streptococcus.</title>
        <authorList>
            <consortium name="The Broad Institute Genome Sequencing Platform"/>
            <person name="Richards V.P."/>
            <person name="Palmer S.R."/>
            <person name="Pavinski Bitar P.D."/>
            <person name="Qin X."/>
            <person name="Weinstock G.M."/>
            <person name="Highlander S.K."/>
            <person name="Town C.D."/>
            <person name="Burne R.A."/>
            <person name="Stanhope M.J."/>
        </authorList>
    </citation>
    <scope>NUCLEOTIDE SEQUENCE [LARGE SCALE GENOMIC DNA]</scope>
    <source>
        <strain evidence="1 2">2285-97</strain>
    </source>
</reference>
<name>G5KFZ2_9STRE</name>